<dbReference type="Proteomes" id="UP001058074">
    <property type="component" value="Unassembled WGS sequence"/>
</dbReference>
<keyword evidence="2" id="KW-1185">Reference proteome</keyword>
<reference evidence="1" key="1">
    <citation type="journal article" date="2025" name="Int. J. Syst. Evol. Microbiol.">
        <title>Inconstantimicrobium mannanitabidum sp. nov., a novel member of the family Clostridiaceae isolated from anoxic soil under the treatment of reductive soil disinfestation.</title>
        <authorList>
            <person name="Ueki A."/>
            <person name="Tonouchi A."/>
            <person name="Honma S."/>
            <person name="Kaku N."/>
            <person name="Ueki K."/>
        </authorList>
    </citation>
    <scope>NUCLEOTIDE SEQUENCE</scope>
    <source>
        <strain evidence="1">TW13</strain>
    </source>
</reference>
<protein>
    <submittedName>
        <fullName evidence="1">RNA-binding protein</fullName>
    </submittedName>
</protein>
<gene>
    <name evidence="1" type="ORF">rsdtw13_13850</name>
</gene>
<name>A0ACB5RAB7_9CLOT</name>
<comment type="caution">
    <text evidence="1">The sequence shown here is derived from an EMBL/GenBank/DDBJ whole genome shotgun (WGS) entry which is preliminary data.</text>
</comment>
<dbReference type="EMBL" id="BROD01000001">
    <property type="protein sequence ID" value="GKX66127.1"/>
    <property type="molecule type" value="Genomic_DNA"/>
</dbReference>
<evidence type="ECO:0000313" key="2">
    <source>
        <dbReference type="Proteomes" id="UP001058074"/>
    </source>
</evidence>
<accession>A0ACB5RAB7</accession>
<sequence>MDKSNFYKHFDDSIERDLVDKLYNKFVLALKGVSLCTKEFYTINIYNILKRICTENGIDCSFFGGFQYAERGIITFNNVDATDIQIKFIEITNSSKFSTLLHKDYLGTILSLGIERYKLGDLVVQGDVCFLAISPEIMEILFSELKKVKKTPVTIKELDNESLLPNHNFEESVMTITSLRLDSLVSSLANISRAKAVILVDSGNVSVNYSIIKEKNKIVETGDVITIRKVGKFIVDELLGFSKSGKSKVIIKKFT</sequence>
<evidence type="ECO:0000313" key="1">
    <source>
        <dbReference type="EMBL" id="GKX66127.1"/>
    </source>
</evidence>
<organism evidence="1 2">
    <name type="scientific">Inconstantimicrobium mannanitabidum</name>
    <dbReference type="NCBI Taxonomy" id="1604901"/>
    <lineage>
        <taxon>Bacteria</taxon>
        <taxon>Bacillati</taxon>
        <taxon>Bacillota</taxon>
        <taxon>Clostridia</taxon>
        <taxon>Eubacteriales</taxon>
        <taxon>Clostridiaceae</taxon>
        <taxon>Inconstantimicrobium</taxon>
    </lineage>
</organism>
<proteinExistence type="predicted"/>